<organism evidence="5 6">
    <name type="scientific">Magnetospirillum moscoviense</name>
    <dbReference type="NCBI Taxonomy" id="1437059"/>
    <lineage>
        <taxon>Bacteria</taxon>
        <taxon>Pseudomonadati</taxon>
        <taxon>Pseudomonadota</taxon>
        <taxon>Alphaproteobacteria</taxon>
        <taxon>Rhodospirillales</taxon>
        <taxon>Rhodospirillaceae</taxon>
        <taxon>Magnetospirillum</taxon>
    </lineage>
</organism>
<dbReference type="OrthoDB" id="465636at2"/>
<dbReference type="SMART" id="SM00028">
    <property type="entry name" value="TPR"/>
    <property type="match status" value="8"/>
</dbReference>
<dbReference type="Proteomes" id="UP000078543">
    <property type="component" value="Unassembled WGS sequence"/>
</dbReference>
<evidence type="ECO:0000256" key="3">
    <source>
        <dbReference type="PROSITE-ProRule" id="PRU00339"/>
    </source>
</evidence>
<comment type="caution">
    <text evidence="5">The sequence shown here is derived from an EMBL/GenBank/DDBJ whole genome shotgun (WGS) entry which is preliminary data.</text>
</comment>
<dbReference type="InterPro" id="IPR037919">
    <property type="entry name" value="OGT"/>
</dbReference>
<keyword evidence="6" id="KW-1185">Reference proteome</keyword>
<dbReference type="Pfam" id="PF07719">
    <property type="entry name" value="TPR_2"/>
    <property type="match status" value="1"/>
</dbReference>
<dbReference type="GO" id="GO:0032259">
    <property type="term" value="P:methylation"/>
    <property type="evidence" value="ECO:0007669"/>
    <property type="project" value="UniProtKB-KW"/>
</dbReference>
<dbReference type="SUPFAM" id="SSF53335">
    <property type="entry name" value="S-adenosyl-L-methionine-dependent methyltransferases"/>
    <property type="match status" value="1"/>
</dbReference>
<evidence type="ECO:0000259" key="4">
    <source>
        <dbReference type="Pfam" id="PF08241"/>
    </source>
</evidence>
<dbReference type="GO" id="GO:0006493">
    <property type="term" value="P:protein O-linked glycosylation"/>
    <property type="evidence" value="ECO:0007669"/>
    <property type="project" value="InterPro"/>
</dbReference>
<dbReference type="CDD" id="cd02440">
    <property type="entry name" value="AdoMet_MTases"/>
    <property type="match status" value="1"/>
</dbReference>
<evidence type="ECO:0000256" key="2">
    <source>
        <dbReference type="ARBA" id="ARBA00022803"/>
    </source>
</evidence>
<dbReference type="EMBL" id="LWQU01000149">
    <property type="protein sequence ID" value="OAN49427.1"/>
    <property type="molecule type" value="Genomic_DNA"/>
</dbReference>
<dbReference type="GO" id="GO:0097363">
    <property type="term" value="F:protein O-acetylglucosaminyltransferase activity"/>
    <property type="evidence" value="ECO:0007669"/>
    <property type="project" value="TreeGrafter"/>
</dbReference>
<dbReference type="GO" id="GO:0008757">
    <property type="term" value="F:S-adenosylmethionine-dependent methyltransferase activity"/>
    <property type="evidence" value="ECO:0007669"/>
    <property type="project" value="InterPro"/>
</dbReference>
<dbReference type="SUPFAM" id="SSF48452">
    <property type="entry name" value="TPR-like"/>
    <property type="match status" value="2"/>
</dbReference>
<feature type="domain" description="Methyltransferase type 11" evidence="4">
    <location>
        <begin position="383"/>
        <end position="475"/>
    </location>
</feature>
<dbReference type="RefSeq" id="WP_068501655.1">
    <property type="nucleotide sequence ID" value="NZ_LWQU01000149.1"/>
</dbReference>
<dbReference type="InterPro" id="IPR013105">
    <property type="entry name" value="TPR_2"/>
</dbReference>
<keyword evidence="5" id="KW-0808">Transferase</keyword>
<feature type="repeat" description="TPR" evidence="3">
    <location>
        <begin position="247"/>
        <end position="280"/>
    </location>
</feature>
<dbReference type="InterPro" id="IPR013216">
    <property type="entry name" value="Methyltransf_11"/>
</dbReference>
<keyword evidence="2 3" id="KW-0802">TPR repeat</keyword>
<feature type="repeat" description="TPR" evidence="3">
    <location>
        <begin position="281"/>
        <end position="314"/>
    </location>
</feature>
<evidence type="ECO:0000313" key="6">
    <source>
        <dbReference type="Proteomes" id="UP000078543"/>
    </source>
</evidence>
<accession>A0A178MMY7</accession>
<evidence type="ECO:0000256" key="1">
    <source>
        <dbReference type="ARBA" id="ARBA00022737"/>
    </source>
</evidence>
<sequence>MSGHKEKSVAEAFAEAMNAYQNGNGAEARRLAKRIADHHPTFGGAHYLLGLLSLDRAQGKQAAGHLAKAITITPRQPVLHMAMGRALELTGDVAEACLHFRTVLGLMPHHAEAHARLGNGLRLLGKRDEAMAQCREAVAQDPAHADAWNCLAGLLQEAGQPAEAAEAARKALALRPDWPAALNNYGVALKELGRLTEAAVILEGAVELRPSHAGARANLAAVYRALDRLADARSQAEAGTRADPRHAESWMELGLVRQALKHSDGAAAAFERAVAAKPDLAKAWFCLGEARRQQNKPDLARKAYGRYLVLDPADHCGAALGLALAGGTNAPAKPPEAYVRRLFDDYAERFDDSLVGKLEYRAPTVLGQALAEVLGPVSGLDVVDIGCGTGLAAPVLKPLAGRLDGVDLSPAMIAKAAERGLYDHLETGDVVAYLEARPGSVDLVAAADVLVYLGDLEPIFVAAAKALRDGGTLAFTAEKNDERAWVLGPTQRYAHSPAYIRAHAEAAGFTVALLEDAVTRHEAGQPVPGLVAVLRKS</sequence>
<dbReference type="Gene3D" id="3.40.50.150">
    <property type="entry name" value="Vaccinia Virus protein VP39"/>
    <property type="match status" value="1"/>
</dbReference>
<proteinExistence type="predicted"/>
<name>A0A178MMY7_9PROT</name>
<dbReference type="Gene3D" id="1.25.40.10">
    <property type="entry name" value="Tetratricopeptide repeat domain"/>
    <property type="match status" value="2"/>
</dbReference>
<dbReference type="InterPro" id="IPR029063">
    <property type="entry name" value="SAM-dependent_MTases_sf"/>
</dbReference>
<dbReference type="AlphaFoldDB" id="A0A178MMY7"/>
<dbReference type="STRING" id="1437059.A6A05_13850"/>
<dbReference type="Pfam" id="PF13432">
    <property type="entry name" value="TPR_16"/>
    <property type="match status" value="3"/>
</dbReference>
<dbReference type="Pfam" id="PF14559">
    <property type="entry name" value="TPR_19"/>
    <property type="match status" value="1"/>
</dbReference>
<reference evidence="5 6" key="1">
    <citation type="submission" date="2016-04" db="EMBL/GenBank/DDBJ databases">
        <title>Draft genome sequence of freshwater magnetotactic bacteria Magnetospirillum marisnigri SP-1 and Magnetospirillum moscoviense BB-1.</title>
        <authorList>
            <person name="Koziaeva V."/>
            <person name="Dziuba M.V."/>
            <person name="Ivanov T.M."/>
            <person name="Kuznetsov B."/>
            <person name="Grouzdev D.S."/>
        </authorList>
    </citation>
    <scope>NUCLEOTIDE SEQUENCE [LARGE SCALE GENOMIC DNA]</scope>
    <source>
        <strain evidence="5 6">BB-1</strain>
    </source>
</reference>
<dbReference type="InterPro" id="IPR011990">
    <property type="entry name" value="TPR-like_helical_dom_sf"/>
</dbReference>
<dbReference type="PANTHER" id="PTHR44366">
    <property type="entry name" value="UDP-N-ACETYLGLUCOSAMINE--PEPTIDE N-ACETYLGLUCOSAMINYLTRANSFERASE 110 KDA SUBUNIT"/>
    <property type="match status" value="1"/>
</dbReference>
<dbReference type="PANTHER" id="PTHR44366:SF1">
    <property type="entry name" value="UDP-N-ACETYLGLUCOSAMINE--PEPTIDE N-ACETYLGLUCOSAMINYLTRANSFERASE 110 KDA SUBUNIT"/>
    <property type="match status" value="1"/>
</dbReference>
<feature type="repeat" description="TPR" evidence="3">
    <location>
        <begin position="111"/>
        <end position="144"/>
    </location>
</feature>
<feature type="repeat" description="TPR" evidence="3">
    <location>
        <begin position="145"/>
        <end position="178"/>
    </location>
</feature>
<dbReference type="PROSITE" id="PS50005">
    <property type="entry name" value="TPR"/>
    <property type="match status" value="5"/>
</dbReference>
<keyword evidence="1" id="KW-0677">Repeat</keyword>
<protein>
    <submittedName>
        <fullName evidence="5">Methyltransferase</fullName>
    </submittedName>
</protein>
<evidence type="ECO:0000313" key="5">
    <source>
        <dbReference type="EMBL" id="OAN49427.1"/>
    </source>
</evidence>
<keyword evidence="5" id="KW-0489">Methyltransferase</keyword>
<gene>
    <name evidence="5" type="ORF">A6A05_13850</name>
</gene>
<dbReference type="InterPro" id="IPR019734">
    <property type="entry name" value="TPR_rpt"/>
</dbReference>
<feature type="repeat" description="TPR" evidence="3">
    <location>
        <begin position="179"/>
        <end position="212"/>
    </location>
</feature>
<dbReference type="Pfam" id="PF08241">
    <property type="entry name" value="Methyltransf_11"/>
    <property type="match status" value="1"/>
</dbReference>